<keyword evidence="2" id="KW-0238">DNA-binding</keyword>
<accession>A0ABW3HTG7</accession>
<evidence type="ECO:0000256" key="3">
    <source>
        <dbReference type="ARBA" id="ARBA00023163"/>
    </source>
</evidence>
<evidence type="ECO:0000259" key="4">
    <source>
        <dbReference type="PROSITE" id="PS01124"/>
    </source>
</evidence>
<dbReference type="EMBL" id="JBHTJZ010000024">
    <property type="protein sequence ID" value="MFD0960821.1"/>
    <property type="molecule type" value="Genomic_DNA"/>
</dbReference>
<feature type="domain" description="HTH araC/xylS-type" evidence="4">
    <location>
        <begin position="3"/>
        <end position="101"/>
    </location>
</feature>
<dbReference type="InterPro" id="IPR050959">
    <property type="entry name" value="MarA-like"/>
</dbReference>
<reference evidence="6" key="1">
    <citation type="journal article" date="2019" name="Int. J. Syst. Evol. Microbiol.">
        <title>The Global Catalogue of Microorganisms (GCM) 10K type strain sequencing project: providing services to taxonomists for standard genome sequencing and annotation.</title>
        <authorList>
            <consortium name="The Broad Institute Genomics Platform"/>
            <consortium name="The Broad Institute Genome Sequencing Center for Infectious Disease"/>
            <person name="Wu L."/>
            <person name="Ma J."/>
        </authorList>
    </citation>
    <scope>NUCLEOTIDE SEQUENCE [LARGE SCALE GENOMIC DNA]</scope>
    <source>
        <strain evidence="6">CCUG 59129</strain>
    </source>
</reference>
<evidence type="ECO:0000313" key="6">
    <source>
        <dbReference type="Proteomes" id="UP001596989"/>
    </source>
</evidence>
<keyword evidence="6" id="KW-1185">Reference proteome</keyword>
<name>A0ABW3HTG7_9BACL</name>
<evidence type="ECO:0000256" key="1">
    <source>
        <dbReference type="ARBA" id="ARBA00023015"/>
    </source>
</evidence>
<proteinExistence type="predicted"/>
<dbReference type="PANTHER" id="PTHR47504:SF6">
    <property type="entry name" value="ARAC-FAMILY TRANSCRIPTIONAL REGULATOR"/>
    <property type="match status" value="1"/>
</dbReference>
<dbReference type="Gene3D" id="1.10.10.60">
    <property type="entry name" value="Homeodomain-like"/>
    <property type="match status" value="2"/>
</dbReference>
<dbReference type="PANTHER" id="PTHR47504">
    <property type="entry name" value="RIGHT ORIGIN-BINDING PROTEIN"/>
    <property type="match status" value="1"/>
</dbReference>
<protein>
    <submittedName>
        <fullName evidence="5">Helix-turn-helix domain-containing protein</fullName>
    </submittedName>
</protein>
<dbReference type="SUPFAM" id="SSF46689">
    <property type="entry name" value="Homeodomain-like"/>
    <property type="match status" value="2"/>
</dbReference>
<dbReference type="Pfam" id="PF12833">
    <property type="entry name" value="HTH_18"/>
    <property type="match status" value="1"/>
</dbReference>
<organism evidence="5 6">
    <name type="scientific">Paenibacillus chungangensis</name>
    <dbReference type="NCBI Taxonomy" id="696535"/>
    <lineage>
        <taxon>Bacteria</taxon>
        <taxon>Bacillati</taxon>
        <taxon>Bacillota</taxon>
        <taxon>Bacilli</taxon>
        <taxon>Bacillales</taxon>
        <taxon>Paenibacillaceae</taxon>
        <taxon>Paenibacillus</taxon>
    </lineage>
</organism>
<keyword evidence="3" id="KW-0804">Transcription</keyword>
<dbReference type="PROSITE" id="PS01124">
    <property type="entry name" value="HTH_ARAC_FAMILY_2"/>
    <property type="match status" value="1"/>
</dbReference>
<dbReference type="InterPro" id="IPR018060">
    <property type="entry name" value="HTH_AraC"/>
</dbReference>
<dbReference type="Gene3D" id="2.60.120.260">
    <property type="entry name" value="Galactose-binding domain-like"/>
    <property type="match status" value="1"/>
</dbReference>
<evidence type="ECO:0000313" key="5">
    <source>
        <dbReference type="EMBL" id="MFD0960821.1"/>
    </source>
</evidence>
<evidence type="ECO:0000256" key="2">
    <source>
        <dbReference type="ARBA" id="ARBA00023125"/>
    </source>
</evidence>
<keyword evidence="1" id="KW-0805">Transcription regulation</keyword>
<gene>
    <name evidence="5" type="ORF">ACFQ2I_15630</name>
</gene>
<comment type="caution">
    <text evidence="5">The sequence shown here is derived from an EMBL/GenBank/DDBJ whole genome shotgun (WGS) entry which is preliminary data.</text>
</comment>
<dbReference type="SMART" id="SM00342">
    <property type="entry name" value="HTH_ARAC"/>
    <property type="match status" value="1"/>
</dbReference>
<dbReference type="Proteomes" id="UP001596989">
    <property type="component" value="Unassembled WGS sequence"/>
</dbReference>
<sequence>MIHKALQYIESHLGEELRLEHIAAAAGFSMYHFHRLFQEQIGMTTADYIRSRRLALGAAMLMHTDEEVLHIALQCRFQSQEAFTRAFKKLYQLPPGRYRKLMASVTAQKKEYKGECEKMEKQNVTGWLLSGSDPSRYEMGTDRQHVHMGQVSGYLKSLSATTAEQFATMMQQFRADKYRGERVKLSAFIRTEDVKCFAGLWMRVDNAAGDTLQFDNMSDRPIVGNHTWNQYSCVLDVPEDSATISFGVLLTGSGKVWMDGFAFEKVDRRVASTNMGMSAELLDEPTNLNFEATV</sequence>
<dbReference type="RefSeq" id="WP_377566023.1">
    <property type="nucleotide sequence ID" value="NZ_JBHTJZ010000024.1"/>
</dbReference>
<dbReference type="InterPro" id="IPR009057">
    <property type="entry name" value="Homeodomain-like_sf"/>
</dbReference>